<dbReference type="PROSITE" id="PS51444">
    <property type="entry name" value="FH2"/>
    <property type="match status" value="1"/>
</dbReference>
<dbReference type="InterPro" id="IPR015425">
    <property type="entry name" value="FH2_Formin"/>
</dbReference>
<evidence type="ECO:0000259" key="4">
    <source>
        <dbReference type="PROSITE" id="PS51444"/>
    </source>
</evidence>
<proteinExistence type="predicted"/>
<evidence type="ECO:0000259" key="3">
    <source>
        <dbReference type="PROSITE" id="PS51182"/>
    </source>
</evidence>
<keyword evidence="6" id="KW-1185">Reference proteome</keyword>
<dbReference type="RefSeq" id="XP_028530559.1">
    <property type="nucleotide sequence ID" value="XM_028674180.1"/>
</dbReference>
<feature type="region of interest" description="Disordered" evidence="2">
    <location>
        <begin position="31"/>
        <end position="52"/>
    </location>
</feature>
<feature type="domain" description="C2 tensin-type" evidence="3">
    <location>
        <begin position="967"/>
        <end position="1095"/>
    </location>
</feature>
<dbReference type="InterPro" id="IPR051425">
    <property type="entry name" value="Formin_Homology"/>
</dbReference>
<gene>
    <name evidence="5" type="ORF">PGAL8A_00533600</name>
</gene>
<dbReference type="SMART" id="SM01326">
    <property type="entry name" value="PTEN_C2"/>
    <property type="match status" value="1"/>
</dbReference>
<evidence type="ECO:0000256" key="1">
    <source>
        <dbReference type="SAM" id="Coils"/>
    </source>
</evidence>
<dbReference type="SMART" id="SM00498">
    <property type="entry name" value="FH2"/>
    <property type="match status" value="1"/>
</dbReference>
<evidence type="ECO:0000256" key="2">
    <source>
        <dbReference type="SAM" id="MobiDB-lite"/>
    </source>
</evidence>
<dbReference type="InterPro" id="IPR014020">
    <property type="entry name" value="Tensin_C2-dom"/>
</dbReference>
<dbReference type="PANTHER" id="PTHR45725:SF1">
    <property type="entry name" value="DISHEVELLED ASSOCIATED ACTIVATOR OF MORPHOGENESIS, ISOFORM D"/>
    <property type="match status" value="1"/>
</dbReference>
<feature type="compositionally biased region" description="Basic residues" evidence="2">
    <location>
        <begin position="949"/>
        <end position="959"/>
    </location>
</feature>
<dbReference type="InterPro" id="IPR035892">
    <property type="entry name" value="C2_domain_sf"/>
</dbReference>
<dbReference type="OrthoDB" id="1668162at2759"/>
<reference evidence="5" key="1">
    <citation type="submission" date="2015-04" db="EMBL/GenBank/DDBJ databases">
        <authorList>
            <consortium name="Pathogen Informatics"/>
        </authorList>
    </citation>
    <scope>NUCLEOTIDE SEQUENCE [LARGE SCALE GENOMIC DNA]</scope>
    <source>
        <strain evidence="5">8A</strain>
    </source>
</reference>
<dbReference type="Pfam" id="PF02181">
    <property type="entry name" value="FH2"/>
    <property type="match status" value="1"/>
</dbReference>
<dbReference type="GeneID" id="39733869"/>
<dbReference type="Proteomes" id="UP000220797">
    <property type="component" value="Unassembled WGS sequence"/>
</dbReference>
<keyword evidence="1" id="KW-0175">Coiled coil</keyword>
<dbReference type="VEuPathDB" id="PlasmoDB:PGAL8A_00533600"/>
<evidence type="ECO:0000313" key="6">
    <source>
        <dbReference type="Proteomes" id="UP000220797"/>
    </source>
</evidence>
<dbReference type="InterPro" id="IPR042201">
    <property type="entry name" value="FH2_Formin_sf"/>
</dbReference>
<protein>
    <submittedName>
        <fullName evidence="5">Formin 2, putative</fullName>
    </submittedName>
</protein>
<dbReference type="PANTHER" id="PTHR45725">
    <property type="entry name" value="FORMIN HOMOLOGY 2 FAMILY MEMBER"/>
    <property type="match status" value="1"/>
</dbReference>
<feature type="domain" description="FH2" evidence="4">
    <location>
        <begin position="1913"/>
        <end position="2317"/>
    </location>
</feature>
<evidence type="ECO:0000313" key="5">
    <source>
        <dbReference type="EMBL" id="CRG97758.1"/>
    </source>
</evidence>
<accession>A0A1J1H344</accession>
<feature type="region of interest" description="Disordered" evidence="2">
    <location>
        <begin position="805"/>
        <end position="838"/>
    </location>
</feature>
<dbReference type="SUPFAM" id="SSF49562">
    <property type="entry name" value="C2 domain (Calcium/lipid-binding domain, CaLB)"/>
    <property type="match status" value="1"/>
</dbReference>
<dbReference type="EMBL" id="CVMV01000110">
    <property type="protein sequence ID" value="CRG97758.1"/>
    <property type="molecule type" value="Genomic_DNA"/>
</dbReference>
<feature type="compositionally biased region" description="Basic and acidic residues" evidence="2">
    <location>
        <begin position="939"/>
        <end position="948"/>
    </location>
</feature>
<comment type="caution">
    <text evidence="5">The sequence shown here is derived from an EMBL/GenBank/DDBJ whole genome shotgun (WGS) entry which is preliminary data.</text>
</comment>
<dbReference type="Gene3D" id="1.20.58.2220">
    <property type="entry name" value="Formin, FH2 domain"/>
    <property type="match status" value="1"/>
</dbReference>
<name>A0A1J1H344_PLAGA</name>
<dbReference type="SUPFAM" id="SSF101447">
    <property type="entry name" value="Formin homology 2 domain (FH2 domain)"/>
    <property type="match status" value="1"/>
</dbReference>
<dbReference type="PROSITE" id="PS51182">
    <property type="entry name" value="C2_TENSIN"/>
    <property type="match status" value="1"/>
</dbReference>
<feature type="compositionally biased region" description="Basic and acidic residues" evidence="2">
    <location>
        <begin position="812"/>
        <end position="829"/>
    </location>
</feature>
<feature type="coiled-coil region" evidence="1">
    <location>
        <begin position="1718"/>
        <end position="1810"/>
    </location>
</feature>
<organism evidence="5 6">
    <name type="scientific">Plasmodium gallinaceum</name>
    <dbReference type="NCBI Taxonomy" id="5849"/>
    <lineage>
        <taxon>Eukaryota</taxon>
        <taxon>Sar</taxon>
        <taxon>Alveolata</taxon>
        <taxon>Apicomplexa</taxon>
        <taxon>Aconoidasida</taxon>
        <taxon>Haemosporida</taxon>
        <taxon>Plasmodiidae</taxon>
        <taxon>Plasmodium</taxon>
        <taxon>Plasmodium (Haemamoeba)</taxon>
    </lineage>
</organism>
<feature type="region of interest" description="Disordered" evidence="2">
    <location>
        <begin position="939"/>
        <end position="959"/>
    </location>
</feature>
<sequence>MKELLERNKKKIKEKELKKGQEKIIKNEKEKKYDKKKEIEEKESQNENEKKKENVMNKVKNVKNFLNIEKYEENENVDFKDFVLGDISDDYIGKKEKIIYDHFGNVERKIYNGMRKSEHLYKNKFDDSKYNQITGLNLTNYFLVPDEIRHKYTKSYLFQISKRLLVMKKPWRLPKNVELQINNVYHLSNYIKVLERISSEYLNDPPINYYYRGLELYNKNVFANIDYLLKKVDIKKNQKNVNYKNLIKINECYYDLSTFGKSPNSMFYQSYVIWDIHGNNLTLEEEYENFFESQIIDYAFGEKEYPNLKYILSICSSILLWLNFNKKDNFAIINYHKTSSFILLIFSCVMLAIDNSLTLGQIQEILYKSSKIYNNDDDEEENINTDVSSSYFTSKYDNNYIYEKSDGMFDILHKKYDEINYSEFSNNNNNNNSGNYFSNADYNKKREASESCKIYNFNNQDNLENNTNFINNLNKKENHNSKNGYNEEPIECVNQIQYHTLNLNSKSGIYDNELDNSKNKKKAKFSNSWGFGLINRETYKNSKRVKDHHFWMPFDYWKPSHKRYFFYFNELIKNKNKKVENNAFRLNSMIFTDYALCSVSIEVYEIIYKDNEDFNLDFYSEHESEEGTYECSDYEESRDGISEDGYEECGSDNLNEMKSELGEDENNEYKLNCKNLSEYTFKEEGKNKLDSKMKSINFQKMNSNKSMILNKNDYFYKNNEMIYKKIFSYDFPNYPENSNSNNLKINCASNMHYDLPNFKKKMNKGLSEETHKKGFITLKKKLLRTSSDYNLKNYFNVYNENSAGESFSNRNKISEKHSRIESEESKKGNTADPSKTRSFHLTNKMKKIANVFSTRKNFSHCSSKMSSGDSFEHENEEMNKSKDFKRSKIQNIIHNKKKIFDNFKENKYNSFSSDKSIISNDKINMNKFMKNGKVIIEEKKNKEKEKGEKKNKKKDKKKYGFLKKNRKKKKLEDKTKLSTSKYGYEYFLKCNNLNYNIVSSYEKNKKKYITIDFTHDSEGNAKEHIICGDILILIGHKNVDKFSKGFPCSFSFHTGFLKKNSSEIIHIRKDDIDINNNYENYIPDNMKISIVLDVATKKDSLNAYKKYLKSNNKFDDLEELKKFEKKKFYVSNECEHVIHKLHDDLKCPCFTEKNYNYFEKHNSIEKKKKKKIEDCWSEEEIKDDTKKRINSTELNKKKGKEDEEQQIQEKDEQEYQLIETKEQKNTLETNGSKKSDFNSKMHYNVYTLYNEKESKLKYNATNITQMLTSLFGFKNREDKFSLSKKQNLCSLLTSKKSISNLISLKDFLQRQFEVITKPSENLCSFVKNHVVKVSVSLVNYLKKTTKLSKLKILFSLKLCNNDLNKSLNFILSVWGLDILKKEKPIKYKSSLNEAPESSCEFKRTLDYNNIISETSKGSSRCLDNIEDVSVKDCLRHVNIAYYEKNNYYFKSIHLKNVKELESEENILKIEDKENEKSSSFDHLRENVHNKEEKEIKNETKNEYSNKETSEITSIDGIKIAKFHIDKSDYEEKEDQIINKKRDYNFLKKEKDIYDINKEGKLKNKEKAINDIEIGDEQLKKVNHIKNDDHVLKKIGEKKFFYAKFPSGELIKLKINDSSPSSSHDNMPLLFIEPVDESEQLIYTLNSNQTQKSNKKENIINKDNLNKDFLINDITKMYRKINEKNCTESTLSIVSDKSTTSTYSTSVVGASLISFSNLREKEIEKKKIEEIEVEEKEMEEKEIEKKEIKEKEIKEKEIEKKEIEKKEIEKKEIKEKEIEKKEIEEKEIEKKEIKKKEIEEKEIEKKDYKLVNDKQKTANIVETLLKKSREKKPPPPLPASLLKASILKEKIDNTPGDVKEDTTIKEMISKNELTKKSVKKIPCPPPFLLNKNSMKEKSKFSLKKCPPNFSLKKSEKIPEKRPLGIKLHWQLLPTHKIEGTVFNEIKHQEIKYNLIDTKAVHKLFARVKSEKKIIKKKEMEEKKKNPDEKLITVLDRNRAQNIGILLRFPMSTQEIVDKINVFDLEDMSIEFLQKVLHILPTKEESDGILKKLQNENIKPENFRDVERKLIPFVNLDKCRPKIEISLFSLKYEKMINEIKNDLFVYDKAVKEVRSSVRLRSLLKAVLKWGNYVNYGINDNEDLVALGFTLSSVLKLSEFKSSVDSSITSLHYITVTLCMYLPSLNMNWLENDLGTVLVASKMSSEAVDILLISLDKEINFIKTQLKSNYEGIFKEKMEIILEDSEKKFLKVQNMYEETKKCVYELSIYLGEDMAKNGNLENIFIILSSIVDNFTKCYKDILSNPKKYSILLNDPNLLDDYYSVFSKKKNNSKLSNILNKTVTKNEQVLKTEKSECKLKINKSKSSLKNDSSKSAMFQLRTQLLNDIRDKAALKSSNKHFIRSNTENLDNQKCKEDISENIKEKEDNDKYKYNEHNKNKTEIFIKNADEVYIENSYKKINENKSVNDKLNENKDIHDEIHENKITDDKILENKNIGDIINENKNTDDIINENKNTDDIINENKNTDDIINENNDINEMKNENVHKICKS</sequence>